<dbReference type="SMART" id="SM00213">
    <property type="entry name" value="UBQ"/>
    <property type="match status" value="1"/>
</dbReference>
<dbReference type="SUPFAM" id="SSF54236">
    <property type="entry name" value="Ubiquitin-like"/>
    <property type="match status" value="1"/>
</dbReference>
<dbReference type="InterPro" id="IPR029071">
    <property type="entry name" value="Ubiquitin-like_domsf"/>
</dbReference>
<feature type="compositionally biased region" description="Basic and acidic residues" evidence="1">
    <location>
        <begin position="221"/>
        <end position="231"/>
    </location>
</feature>
<sequence>MTTKELISTCAREIKGTLDVYDVRNNVHGKIDEDLSLPNFASRVNGGIRISKKEEKKKRAWDILDKDSSFVSKDQTAKGATYFAAKASFESDSKRVKKADLNIDVARDLSTTSYSPHPPFALFVKTLTGKIITLYVSPDELVSNIKIRIQDTEDLPPDQQRLVFAGRQLEDEMKLSDYVERESTIHLILRLAGGMFHRTSNRRDFDTHSKKGKDKHRLLIKETKLRRSERLKNKKTKNGSSDSNKSMK</sequence>
<dbReference type="InterPro" id="IPR050158">
    <property type="entry name" value="Ubiquitin_ubiquitin-like"/>
</dbReference>
<accession>A0A7S3V652</accession>
<evidence type="ECO:0000259" key="2">
    <source>
        <dbReference type="PROSITE" id="PS50053"/>
    </source>
</evidence>
<reference evidence="3" key="1">
    <citation type="submission" date="2021-01" db="EMBL/GenBank/DDBJ databases">
        <authorList>
            <person name="Corre E."/>
            <person name="Pelletier E."/>
            <person name="Niang G."/>
            <person name="Scheremetjew M."/>
            <person name="Finn R."/>
            <person name="Kale V."/>
            <person name="Holt S."/>
            <person name="Cochrane G."/>
            <person name="Meng A."/>
            <person name="Brown T."/>
            <person name="Cohen L."/>
        </authorList>
    </citation>
    <scope>NUCLEOTIDE SEQUENCE</scope>
    <source>
        <strain evidence="3">MM31A-1</strain>
    </source>
</reference>
<feature type="domain" description="Ubiquitin-like" evidence="2">
    <location>
        <begin position="120"/>
        <end position="194"/>
    </location>
</feature>
<gene>
    <name evidence="3" type="ORF">CDEB00056_LOCUS4511</name>
</gene>
<feature type="compositionally biased region" description="Polar residues" evidence="1">
    <location>
        <begin position="238"/>
        <end position="248"/>
    </location>
</feature>
<dbReference type="PRINTS" id="PR00348">
    <property type="entry name" value="UBIQUITIN"/>
</dbReference>
<dbReference type="InterPro" id="IPR019956">
    <property type="entry name" value="Ubiquitin_dom"/>
</dbReference>
<evidence type="ECO:0000313" key="3">
    <source>
        <dbReference type="EMBL" id="CAE0459670.1"/>
    </source>
</evidence>
<proteinExistence type="predicted"/>
<dbReference type="FunFam" id="3.10.20.90:FF:000222">
    <property type="entry name" value="Polyubiquitin 5"/>
    <property type="match status" value="1"/>
</dbReference>
<dbReference type="InterPro" id="IPR019954">
    <property type="entry name" value="Ubiquitin_CS"/>
</dbReference>
<dbReference type="Gene3D" id="3.10.20.90">
    <property type="entry name" value="Phosphatidylinositol 3-kinase Catalytic Subunit, Chain A, domain 1"/>
    <property type="match status" value="1"/>
</dbReference>
<dbReference type="PROSITE" id="PS50053">
    <property type="entry name" value="UBIQUITIN_2"/>
    <property type="match status" value="1"/>
</dbReference>
<dbReference type="PANTHER" id="PTHR10666">
    <property type="entry name" value="UBIQUITIN"/>
    <property type="match status" value="1"/>
</dbReference>
<dbReference type="InterPro" id="IPR000626">
    <property type="entry name" value="Ubiquitin-like_dom"/>
</dbReference>
<dbReference type="AlphaFoldDB" id="A0A7S3V652"/>
<dbReference type="EMBL" id="HBIO01006198">
    <property type="protein sequence ID" value="CAE0459670.1"/>
    <property type="molecule type" value="Transcribed_RNA"/>
</dbReference>
<evidence type="ECO:0000256" key="1">
    <source>
        <dbReference type="SAM" id="MobiDB-lite"/>
    </source>
</evidence>
<dbReference type="PROSITE" id="PS00299">
    <property type="entry name" value="UBIQUITIN_1"/>
    <property type="match status" value="1"/>
</dbReference>
<feature type="region of interest" description="Disordered" evidence="1">
    <location>
        <begin position="221"/>
        <end position="248"/>
    </location>
</feature>
<dbReference type="Pfam" id="PF00240">
    <property type="entry name" value="ubiquitin"/>
    <property type="match status" value="1"/>
</dbReference>
<name>A0A7S3V652_9STRA</name>
<organism evidence="3">
    <name type="scientific">Chaetoceros debilis</name>
    <dbReference type="NCBI Taxonomy" id="122233"/>
    <lineage>
        <taxon>Eukaryota</taxon>
        <taxon>Sar</taxon>
        <taxon>Stramenopiles</taxon>
        <taxon>Ochrophyta</taxon>
        <taxon>Bacillariophyta</taxon>
        <taxon>Coscinodiscophyceae</taxon>
        <taxon>Chaetocerotophycidae</taxon>
        <taxon>Chaetocerotales</taxon>
        <taxon>Chaetocerotaceae</taxon>
        <taxon>Chaetoceros</taxon>
    </lineage>
</organism>
<protein>
    <recommendedName>
        <fullName evidence="2">Ubiquitin-like domain-containing protein</fullName>
    </recommendedName>
</protein>